<feature type="coiled-coil region" evidence="8">
    <location>
        <begin position="59"/>
        <end position="139"/>
    </location>
</feature>
<evidence type="ECO:0000313" key="11">
    <source>
        <dbReference type="Proteomes" id="UP000326671"/>
    </source>
</evidence>
<keyword evidence="4" id="KW-1005">Bacterial flagellum biogenesis</keyword>
<dbReference type="NCBIfam" id="TIGR03825">
    <property type="entry name" value="FliH_bacil"/>
    <property type="match status" value="1"/>
</dbReference>
<dbReference type="InterPro" id="IPR051472">
    <property type="entry name" value="T3SS_Stator/FliH"/>
</dbReference>
<keyword evidence="3" id="KW-0813">Transport</keyword>
<dbReference type="SUPFAM" id="SSF160527">
    <property type="entry name" value="V-type ATPase subunit E-like"/>
    <property type="match status" value="1"/>
</dbReference>
<sequence>MPVAEEMISLSRLIKSQWSDTSSDKRVISIKLFNMPEVKEDFSLKKDPEMEEETSSQIIEEAMLEADRIKRKAKSETDALFAQVQQAREEWEQERVKLVNQAREEGYHAGWEQGELKGYSEYQEKLLQAEQMIRSAKTDYDAYLEASESTILDLAVRIAEKIVHQKVEDDQGFFVSLVKKAVREVKEFQDVEIHVNPENYEYLLSRKEELLAVFTHDTKLFIYPDSDLPAGSCRLESPYGRIDASIDTQLAEIKRRLTEWLESDQS</sequence>
<dbReference type="GO" id="GO:0044781">
    <property type="term" value="P:bacterial-type flagellum organization"/>
    <property type="evidence" value="ECO:0007669"/>
    <property type="project" value="UniProtKB-KW"/>
</dbReference>
<reference evidence="10 11" key="1">
    <citation type="submission" date="2019-09" db="EMBL/GenBank/DDBJ databases">
        <title>Whole genome sequences of isolates from the Mars Exploration Rovers.</title>
        <authorList>
            <person name="Seuylemezian A."/>
            <person name="Vaishampayan P."/>
        </authorList>
    </citation>
    <scope>NUCLEOTIDE SEQUENCE [LARGE SCALE GENOMIC DNA]</scope>
    <source>
        <strain evidence="10 11">MER_TA_151</strain>
    </source>
</reference>
<evidence type="ECO:0000259" key="9">
    <source>
        <dbReference type="Pfam" id="PF02108"/>
    </source>
</evidence>
<dbReference type="InterPro" id="IPR018035">
    <property type="entry name" value="Flagellar_FliH/T3SS_HrpE"/>
</dbReference>
<name>A0A5J5HVC3_9BACI</name>
<protein>
    <recommendedName>
        <fullName evidence="7">Flagellar assembly protein FliH</fullName>
    </recommendedName>
</protein>
<gene>
    <name evidence="10" type="primary">fliH</name>
    <name evidence="10" type="ORF">F4V44_08305</name>
</gene>
<evidence type="ECO:0000256" key="2">
    <source>
        <dbReference type="ARBA" id="ARBA00006602"/>
    </source>
</evidence>
<accession>A0A5J5HVC3</accession>
<organism evidence="10 11">
    <name type="scientific">Niallia endozanthoxylica</name>
    <dbReference type="NCBI Taxonomy" id="2036016"/>
    <lineage>
        <taxon>Bacteria</taxon>
        <taxon>Bacillati</taxon>
        <taxon>Bacillota</taxon>
        <taxon>Bacilli</taxon>
        <taxon>Bacillales</taxon>
        <taxon>Bacillaceae</taxon>
        <taxon>Niallia</taxon>
    </lineage>
</organism>
<keyword evidence="10" id="KW-0966">Cell projection</keyword>
<keyword evidence="6" id="KW-1006">Bacterial flagellum protein export</keyword>
<dbReference type="AlphaFoldDB" id="A0A5J5HVC3"/>
<dbReference type="OrthoDB" id="19020at2"/>
<evidence type="ECO:0000256" key="3">
    <source>
        <dbReference type="ARBA" id="ARBA00022448"/>
    </source>
</evidence>
<comment type="function">
    <text evidence="1">Needed for flagellar regrowth and assembly.</text>
</comment>
<keyword evidence="10" id="KW-0282">Flagellum</keyword>
<dbReference type="Proteomes" id="UP000326671">
    <property type="component" value="Unassembled WGS sequence"/>
</dbReference>
<dbReference type="InterPro" id="IPR022524">
    <property type="entry name" value="FliH_Bacilli"/>
</dbReference>
<keyword evidence="11" id="KW-1185">Reference proteome</keyword>
<feature type="domain" description="Flagellar assembly protein FliH/Type III secretion system HrpE" evidence="9">
    <location>
        <begin position="124"/>
        <end position="252"/>
    </location>
</feature>
<comment type="caution">
    <text evidence="10">The sequence shown here is derived from an EMBL/GenBank/DDBJ whole genome shotgun (WGS) entry which is preliminary data.</text>
</comment>
<evidence type="ECO:0000256" key="4">
    <source>
        <dbReference type="ARBA" id="ARBA00022795"/>
    </source>
</evidence>
<dbReference type="Pfam" id="PF02108">
    <property type="entry name" value="FliH"/>
    <property type="match status" value="1"/>
</dbReference>
<dbReference type="GO" id="GO:0005829">
    <property type="term" value="C:cytosol"/>
    <property type="evidence" value="ECO:0007669"/>
    <property type="project" value="TreeGrafter"/>
</dbReference>
<proteinExistence type="inferred from homology"/>
<evidence type="ECO:0000256" key="5">
    <source>
        <dbReference type="ARBA" id="ARBA00022927"/>
    </source>
</evidence>
<evidence type="ECO:0000256" key="8">
    <source>
        <dbReference type="SAM" id="Coils"/>
    </source>
</evidence>
<dbReference type="PANTHER" id="PTHR34982">
    <property type="entry name" value="YOP PROTEINS TRANSLOCATION PROTEIN L"/>
    <property type="match status" value="1"/>
</dbReference>
<keyword evidence="5" id="KW-0653">Protein transport</keyword>
<dbReference type="PANTHER" id="PTHR34982:SF1">
    <property type="entry name" value="FLAGELLAR ASSEMBLY PROTEIN FLIH"/>
    <property type="match status" value="1"/>
</dbReference>
<evidence type="ECO:0000256" key="7">
    <source>
        <dbReference type="NCBIfam" id="TIGR03825"/>
    </source>
</evidence>
<evidence type="ECO:0000256" key="6">
    <source>
        <dbReference type="ARBA" id="ARBA00023225"/>
    </source>
</evidence>
<dbReference type="GO" id="GO:0015031">
    <property type="term" value="P:protein transport"/>
    <property type="evidence" value="ECO:0007669"/>
    <property type="project" value="UniProtKB-KW"/>
</dbReference>
<evidence type="ECO:0000256" key="1">
    <source>
        <dbReference type="ARBA" id="ARBA00003041"/>
    </source>
</evidence>
<keyword evidence="10" id="KW-0969">Cilium</keyword>
<evidence type="ECO:0000313" key="10">
    <source>
        <dbReference type="EMBL" id="KAA9025877.1"/>
    </source>
</evidence>
<comment type="similarity">
    <text evidence="2">Belongs to the FliH family.</text>
</comment>
<keyword evidence="8" id="KW-0175">Coiled coil</keyword>
<dbReference type="EMBL" id="VYKL01000015">
    <property type="protein sequence ID" value="KAA9025877.1"/>
    <property type="molecule type" value="Genomic_DNA"/>
</dbReference>